<gene>
    <name evidence="2" type="ORF">FCL42_03050</name>
</gene>
<dbReference type="InterPro" id="IPR053195">
    <property type="entry name" value="Bax-like"/>
</dbReference>
<name>A0A4U1BRQ5_9GAMM</name>
<comment type="caution">
    <text evidence="2">The sequence shown here is derived from an EMBL/GenBank/DDBJ whole genome shotgun (WGS) entry which is preliminary data.</text>
</comment>
<dbReference type="EMBL" id="SWCJ01000002">
    <property type="protein sequence ID" value="TKB57273.1"/>
    <property type="molecule type" value="Genomic_DNA"/>
</dbReference>
<dbReference type="Gene3D" id="1.10.530.10">
    <property type="match status" value="1"/>
</dbReference>
<dbReference type="InterPro" id="IPR002901">
    <property type="entry name" value="MGlyc_endo_b_GlcNAc-like_dom"/>
</dbReference>
<feature type="domain" description="Mannosyl-glycoprotein endo-beta-N-acetylglucosamidase-like" evidence="1">
    <location>
        <begin position="135"/>
        <end position="255"/>
    </location>
</feature>
<accession>A0A4U1BRQ5</accession>
<dbReference type="PANTHER" id="PTHR40572:SF1">
    <property type="entry name" value="PROTEIN BAX"/>
    <property type="match status" value="1"/>
</dbReference>
<organism evidence="2 3">
    <name type="scientific">Ferrimonas aestuarii</name>
    <dbReference type="NCBI Taxonomy" id="2569539"/>
    <lineage>
        <taxon>Bacteria</taxon>
        <taxon>Pseudomonadati</taxon>
        <taxon>Pseudomonadota</taxon>
        <taxon>Gammaproteobacteria</taxon>
        <taxon>Alteromonadales</taxon>
        <taxon>Ferrimonadaceae</taxon>
        <taxon>Ferrimonas</taxon>
    </lineage>
</organism>
<evidence type="ECO:0000313" key="3">
    <source>
        <dbReference type="Proteomes" id="UP000305675"/>
    </source>
</evidence>
<dbReference type="PANTHER" id="PTHR40572">
    <property type="entry name" value="PROTEIN BAX"/>
    <property type="match status" value="1"/>
</dbReference>
<keyword evidence="3" id="KW-1185">Reference proteome</keyword>
<sequence length="261" mass="29480">MRFLTPILIALGLVVAGLLWINSELNQSEQERQASLPIQANPARKQLPDFSAIANVTEKKRTFFGFLKPKIEQQNAKIAEQRAFVEAMRQRLIRGSGLERTQLQQLEMIALNYGFEPRQVSVATLDDLLVRVDTLPPEMVMVQAANETGWGSSRFAREGLNFFGQWCFKAGCGLVPLSRDSGRNHEVAKFDSVDESVASYLKNLNTNAAYAELRQIRAELRQAQMPVTAASLIPGLIRYSERQQDYVDELLVMLDSNQRFM</sequence>
<dbReference type="RefSeq" id="WP_136861919.1">
    <property type="nucleotide sequence ID" value="NZ_SWCJ01000002.1"/>
</dbReference>
<evidence type="ECO:0000259" key="1">
    <source>
        <dbReference type="Pfam" id="PF01832"/>
    </source>
</evidence>
<reference evidence="2 3" key="1">
    <citation type="submission" date="2019-04" db="EMBL/GenBank/DDBJ databases">
        <authorList>
            <person name="Hwang J.C."/>
        </authorList>
    </citation>
    <scope>NUCLEOTIDE SEQUENCE [LARGE SCALE GENOMIC DNA]</scope>
    <source>
        <strain evidence="2 3">IMCC35002</strain>
    </source>
</reference>
<dbReference type="AlphaFoldDB" id="A0A4U1BRQ5"/>
<protein>
    <submittedName>
        <fullName evidence="2">Glucosaminidase</fullName>
    </submittedName>
</protein>
<evidence type="ECO:0000313" key="2">
    <source>
        <dbReference type="EMBL" id="TKB57273.1"/>
    </source>
</evidence>
<dbReference type="Pfam" id="PF01832">
    <property type="entry name" value="Glucosaminidase"/>
    <property type="match status" value="1"/>
</dbReference>
<dbReference type="GO" id="GO:0004040">
    <property type="term" value="F:amidase activity"/>
    <property type="evidence" value="ECO:0007669"/>
    <property type="project" value="InterPro"/>
</dbReference>
<dbReference type="Proteomes" id="UP000305675">
    <property type="component" value="Unassembled WGS sequence"/>
</dbReference>
<proteinExistence type="predicted"/>
<dbReference type="OrthoDB" id="9788155at2"/>